<name>A0ABS3RN66_9ACTN</name>
<sequence length="139" mass="15178">MLPASAAFASSAQAPDPHHNKPSPAKKVNDHKHRVHPRVGCGGGDGTLGWGGWGSIAFPGYVEYDGNVYNSCHSGTVYLYLHYKNFGHSAHNKQIGKAGARQNHKVHFHDSSHYSTYSQIEITACESYKGWHCGVPIHV</sequence>
<gene>
    <name evidence="2" type="ORF">J4709_11010</name>
</gene>
<proteinExistence type="predicted"/>
<evidence type="ECO:0000313" key="2">
    <source>
        <dbReference type="EMBL" id="MBO2458102.1"/>
    </source>
</evidence>
<dbReference type="Proteomes" id="UP000680206">
    <property type="component" value="Unassembled WGS sequence"/>
</dbReference>
<evidence type="ECO:0000313" key="3">
    <source>
        <dbReference type="Proteomes" id="UP000680206"/>
    </source>
</evidence>
<reference evidence="2 3" key="1">
    <citation type="submission" date="2021-03" db="EMBL/GenBank/DDBJ databases">
        <title>Actinomadura violae sp. nov., isolated from lichen in Thailand.</title>
        <authorList>
            <person name="Kanchanasin P."/>
            <person name="Saeng-In P."/>
            <person name="Phongsopitanun W."/>
            <person name="Yuki M."/>
            <person name="Kudo T."/>
            <person name="Ohkuma M."/>
            <person name="Tanasupawat S."/>
        </authorList>
    </citation>
    <scope>NUCLEOTIDE SEQUENCE [LARGE SCALE GENOMIC DNA]</scope>
    <source>
        <strain evidence="2 3">LCR2-06</strain>
    </source>
</reference>
<evidence type="ECO:0000256" key="1">
    <source>
        <dbReference type="SAM" id="MobiDB-lite"/>
    </source>
</evidence>
<accession>A0ABS3RN66</accession>
<comment type="caution">
    <text evidence="2">The sequence shown here is derived from an EMBL/GenBank/DDBJ whole genome shotgun (WGS) entry which is preliminary data.</text>
</comment>
<organism evidence="2 3">
    <name type="scientific">Actinomadura violacea</name>
    <dbReference type="NCBI Taxonomy" id="2819934"/>
    <lineage>
        <taxon>Bacteria</taxon>
        <taxon>Bacillati</taxon>
        <taxon>Actinomycetota</taxon>
        <taxon>Actinomycetes</taxon>
        <taxon>Streptosporangiales</taxon>
        <taxon>Thermomonosporaceae</taxon>
        <taxon>Actinomadura</taxon>
    </lineage>
</organism>
<dbReference type="RefSeq" id="WP_208239784.1">
    <property type="nucleotide sequence ID" value="NZ_JAGEPF010000006.1"/>
</dbReference>
<feature type="compositionally biased region" description="Low complexity" evidence="1">
    <location>
        <begin position="1"/>
        <end position="14"/>
    </location>
</feature>
<dbReference type="EMBL" id="JAGEPF010000006">
    <property type="protein sequence ID" value="MBO2458102.1"/>
    <property type="molecule type" value="Genomic_DNA"/>
</dbReference>
<keyword evidence="3" id="KW-1185">Reference proteome</keyword>
<feature type="region of interest" description="Disordered" evidence="1">
    <location>
        <begin position="1"/>
        <end position="31"/>
    </location>
</feature>
<protein>
    <submittedName>
        <fullName evidence="2">Uncharacterized protein</fullName>
    </submittedName>
</protein>